<evidence type="ECO:0000256" key="1">
    <source>
        <dbReference type="SAM" id="Phobius"/>
    </source>
</evidence>
<dbReference type="EMBL" id="FUEG01000032">
    <property type="protein sequence ID" value="SJL16083.1"/>
    <property type="molecule type" value="Genomic_DNA"/>
</dbReference>
<evidence type="ECO:0000313" key="2">
    <source>
        <dbReference type="EMBL" id="SJL16083.1"/>
    </source>
</evidence>
<organism evidence="2 3">
    <name type="scientific">Armillaria ostoyae</name>
    <name type="common">Armillaria root rot fungus</name>
    <dbReference type="NCBI Taxonomy" id="47428"/>
    <lineage>
        <taxon>Eukaryota</taxon>
        <taxon>Fungi</taxon>
        <taxon>Dikarya</taxon>
        <taxon>Basidiomycota</taxon>
        <taxon>Agaricomycotina</taxon>
        <taxon>Agaricomycetes</taxon>
        <taxon>Agaricomycetidae</taxon>
        <taxon>Agaricales</taxon>
        <taxon>Marasmiineae</taxon>
        <taxon>Physalacriaceae</taxon>
        <taxon>Armillaria</taxon>
    </lineage>
</organism>
<keyword evidence="3" id="KW-1185">Reference proteome</keyword>
<dbReference type="AlphaFoldDB" id="A0A284S4Z0"/>
<dbReference type="OMA" id="IWHDARV"/>
<name>A0A284S4Z0_ARMOS</name>
<keyword evidence="1" id="KW-0812">Transmembrane</keyword>
<dbReference type="OrthoDB" id="2982204at2759"/>
<proteinExistence type="predicted"/>
<protein>
    <submittedName>
        <fullName evidence="2">Uncharacterized protein</fullName>
    </submittedName>
</protein>
<reference evidence="3" key="1">
    <citation type="journal article" date="2017" name="Nat. Ecol. Evol.">
        <title>Genome expansion and lineage-specific genetic innovations in the forest pathogenic fungi Armillaria.</title>
        <authorList>
            <person name="Sipos G."/>
            <person name="Prasanna A.N."/>
            <person name="Walter M.C."/>
            <person name="O'Connor E."/>
            <person name="Balint B."/>
            <person name="Krizsan K."/>
            <person name="Kiss B."/>
            <person name="Hess J."/>
            <person name="Varga T."/>
            <person name="Slot J."/>
            <person name="Riley R."/>
            <person name="Boka B."/>
            <person name="Rigling D."/>
            <person name="Barry K."/>
            <person name="Lee J."/>
            <person name="Mihaltcheva S."/>
            <person name="LaButti K."/>
            <person name="Lipzen A."/>
            <person name="Waldron R."/>
            <person name="Moloney N.M."/>
            <person name="Sperisen C."/>
            <person name="Kredics L."/>
            <person name="Vagvoelgyi C."/>
            <person name="Patrignani A."/>
            <person name="Fitzpatrick D."/>
            <person name="Nagy I."/>
            <person name="Doyle S."/>
            <person name="Anderson J.B."/>
            <person name="Grigoriev I.V."/>
            <person name="Gueldener U."/>
            <person name="Muensterkoetter M."/>
            <person name="Nagy L.G."/>
        </authorList>
    </citation>
    <scope>NUCLEOTIDE SEQUENCE [LARGE SCALE GENOMIC DNA]</scope>
    <source>
        <strain evidence="3">C18/9</strain>
    </source>
</reference>
<keyword evidence="1" id="KW-1133">Transmembrane helix</keyword>
<feature type="transmembrane region" description="Helical" evidence="1">
    <location>
        <begin position="12"/>
        <end position="40"/>
    </location>
</feature>
<keyword evidence="1" id="KW-0472">Membrane</keyword>
<accession>A0A284S4Z0</accession>
<dbReference type="Proteomes" id="UP000219338">
    <property type="component" value="Unassembled WGS sequence"/>
</dbReference>
<sequence length="176" mass="20031">MSSSGCKVETVITFLASMIISPAWLSTLLVVVFLSGSAFLHASIPLLKPSTAIQHLATTVDEAMTVFHVHTSVLGRFSCKLLLLKYKSNTLSRELRQADNMFSWSDRHTWLRYILRLKKIWNDTRDHQRAVDALRKHMQDVIFAVEEERSRAEAEIAQNRENVTVFNMPYQVPAAA</sequence>
<evidence type="ECO:0000313" key="3">
    <source>
        <dbReference type="Proteomes" id="UP000219338"/>
    </source>
</evidence>
<gene>
    <name evidence="2" type="ORF">ARMOST_19599</name>
</gene>